<evidence type="ECO:0000256" key="2">
    <source>
        <dbReference type="ARBA" id="ARBA00022475"/>
    </source>
</evidence>
<dbReference type="Pfam" id="PF07690">
    <property type="entry name" value="MFS_1"/>
    <property type="match status" value="1"/>
</dbReference>
<feature type="transmembrane region" description="Helical" evidence="6">
    <location>
        <begin position="276"/>
        <end position="297"/>
    </location>
</feature>
<dbReference type="STRING" id="320778.ABT57_17410"/>
<reference evidence="7 8" key="1">
    <citation type="submission" date="2015-05" db="EMBL/GenBank/DDBJ databases">
        <title>Photobacterium galathea sp. nov.</title>
        <authorList>
            <person name="Machado H."/>
            <person name="Gram L."/>
        </authorList>
    </citation>
    <scope>NUCLEOTIDE SEQUENCE [LARGE SCALE GENOMIC DNA]</scope>
    <source>
        <strain evidence="7 8">DSM 22954</strain>
    </source>
</reference>
<feature type="transmembrane region" description="Helical" evidence="6">
    <location>
        <begin position="318"/>
        <end position="338"/>
    </location>
</feature>
<evidence type="ECO:0000256" key="4">
    <source>
        <dbReference type="ARBA" id="ARBA00022989"/>
    </source>
</evidence>
<feature type="transmembrane region" description="Helical" evidence="6">
    <location>
        <begin position="20"/>
        <end position="39"/>
    </location>
</feature>
<dbReference type="EMBL" id="LDOU01000016">
    <property type="protein sequence ID" value="KLV07663.1"/>
    <property type="molecule type" value="Genomic_DNA"/>
</dbReference>
<dbReference type="GO" id="GO:0022857">
    <property type="term" value="F:transmembrane transporter activity"/>
    <property type="evidence" value="ECO:0007669"/>
    <property type="project" value="InterPro"/>
</dbReference>
<dbReference type="InterPro" id="IPR050189">
    <property type="entry name" value="MFS_Efflux_Transporters"/>
</dbReference>
<dbReference type="PATRIC" id="fig|320778.3.peg.3787"/>
<sequence length="372" mass="39290">MSVPLSAMMTAASHTPVSQAGYLTSSYTLAAAITCLLIRSRTSNRFIVMLYLIGLAASTVAVTATSDFAFMLAARVAAGVFGGALTVLNVEHLLACTHPSQKKKFTAYIMSTYPLALTVGIPVLLLFAGKTDWQSAFWMVGGLLVIALLGFGLLPLSSFTSIANTANACPPPAAGSQSHTVDEGMNRPLIAGIATIILAVFSTFLLSLQFPVMLLERLAISEAQLSLSYLLGGSGCFVAMQWYGRHHPKQSLRLITALSGGMVITALAGFSLQWSLLAVFCFAGFMVVSATRTLVLVTEIISSVSDSIRVRVLGMQNALQHFAVGSAGAISSMLIIPAEAGSPGYTPLLVFAILCIGITPVMWRMTLRLSRA</sequence>
<evidence type="ECO:0000256" key="6">
    <source>
        <dbReference type="SAM" id="Phobius"/>
    </source>
</evidence>
<keyword evidence="8" id="KW-1185">Reference proteome</keyword>
<evidence type="ECO:0000256" key="5">
    <source>
        <dbReference type="ARBA" id="ARBA00023136"/>
    </source>
</evidence>
<evidence type="ECO:0000256" key="1">
    <source>
        <dbReference type="ARBA" id="ARBA00004651"/>
    </source>
</evidence>
<feature type="transmembrane region" description="Helical" evidence="6">
    <location>
        <begin position="135"/>
        <end position="154"/>
    </location>
</feature>
<comment type="subcellular location">
    <subcellularLocation>
        <location evidence="1">Cell membrane</location>
        <topology evidence="1">Multi-pass membrane protein</topology>
    </subcellularLocation>
</comment>
<keyword evidence="2" id="KW-1003">Cell membrane</keyword>
<accession>A0A0J1H7G8</accession>
<dbReference type="InterPro" id="IPR011701">
    <property type="entry name" value="MFS"/>
</dbReference>
<gene>
    <name evidence="7" type="ORF">ABT57_17410</name>
</gene>
<keyword evidence="5 6" id="KW-0472">Membrane</keyword>
<feature type="transmembrane region" description="Helical" evidence="6">
    <location>
        <begin position="107"/>
        <end position="129"/>
    </location>
</feature>
<feature type="transmembrane region" description="Helical" evidence="6">
    <location>
        <begin position="344"/>
        <end position="363"/>
    </location>
</feature>
<protein>
    <recommendedName>
        <fullName evidence="9">Major facilitator superfamily (MFS) profile domain-containing protein</fullName>
    </recommendedName>
</protein>
<name>A0A0J1H7G8_9GAMM</name>
<comment type="caution">
    <text evidence="7">The sequence shown here is derived from an EMBL/GenBank/DDBJ whole genome shotgun (WGS) entry which is preliminary data.</text>
</comment>
<dbReference type="PANTHER" id="PTHR43124:SF3">
    <property type="entry name" value="CHLORAMPHENICOL EFFLUX PUMP RV0191"/>
    <property type="match status" value="1"/>
</dbReference>
<keyword evidence="3 6" id="KW-0812">Transmembrane</keyword>
<evidence type="ECO:0000313" key="7">
    <source>
        <dbReference type="EMBL" id="KLV07663.1"/>
    </source>
</evidence>
<proteinExistence type="predicted"/>
<dbReference type="Gene3D" id="1.20.1250.20">
    <property type="entry name" value="MFS general substrate transporter like domains"/>
    <property type="match status" value="1"/>
</dbReference>
<evidence type="ECO:0000313" key="8">
    <source>
        <dbReference type="Proteomes" id="UP000035909"/>
    </source>
</evidence>
<feature type="transmembrane region" description="Helical" evidence="6">
    <location>
        <begin position="251"/>
        <end position="270"/>
    </location>
</feature>
<dbReference type="Proteomes" id="UP000035909">
    <property type="component" value="Unassembled WGS sequence"/>
</dbReference>
<evidence type="ECO:0000256" key="3">
    <source>
        <dbReference type="ARBA" id="ARBA00022692"/>
    </source>
</evidence>
<organism evidence="7 8">
    <name type="scientific">Photobacterium ganghwense</name>
    <dbReference type="NCBI Taxonomy" id="320778"/>
    <lineage>
        <taxon>Bacteria</taxon>
        <taxon>Pseudomonadati</taxon>
        <taxon>Pseudomonadota</taxon>
        <taxon>Gammaproteobacteria</taxon>
        <taxon>Vibrionales</taxon>
        <taxon>Vibrionaceae</taxon>
        <taxon>Photobacterium</taxon>
    </lineage>
</organism>
<feature type="transmembrane region" description="Helical" evidence="6">
    <location>
        <begin position="46"/>
        <end position="66"/>
    </location>
</feature>
<feature type="transmembrane region" description="Helical" evidence="6">
    <location>
        <begin position="72"/>
        <end position="95"/>
    </location>
</feature>
<evidence type="ECO:0008006" key="9">
    <source>
        <dbReference type="Google" id="ProtNLM"/>
    </source>
</evidence>
<feature type="transmembrane region" description="Helical" evidence="6">
    <location>
        <begin position="189"/>
        <end position="214"/>
    </location>
</feature>
<dbReference type="SUPFAM" id="SSF103473">
    <property type="entry name" value="MFS general substrate transporter"/>
    <property type="match status" value="1"/>
</dbReference>
<keyword evidence="4 6" id="KW-1133">Transmembrane helix</keyword>
<dbReference type="InterPro" id="IPR036259">
    <property type="entry name" value="MFS_trans_sf"/>
</dbReference>
<dbReference type="PANTHER" id="PTHR43124">
    <property type="entry name" value="PURINE EFFLUX PUMP PBUE"/>
    <property type="match status" value="1"/>
</dbReference>
<dbReference type="GO" id="GO:0005886">
    <property type="term" value="C:plasma membrane"/>
    <property type="evidence" value="ECO:0007669"/>
    <property type="project" value="UniProtKB-SubCell"/>
</dbReference>
<feature type="transmembrane region" description="Helical" evidence="6">
    <location>
        <begin position="226"/>
        <end position="244"/>
    </location>
</feature>
<dbReference type="AlphaFoldDB" id="A0A0J1H7G8"/>